<gene>
    <name evidence="1" type="ORF">I2488_11160</name>
</gene>
<comment type="caution">
    <text evidence="1">The sequence shown here is derived from an EMBL/GenBank/DDBJ whole genome shotgun (WGS) entry which is preliminary data.</text>
</comment>
<dbReference type="PANTHER" id="PTHR38477">
    <property type="entry name" value="HYPOTHETICAL EXPORTED PROTEIN"/>
    <property type="match status" value="1"/>
</dbReference>
<organism evidence="1 2">
    <name type="scientific">Novosphingobium jiangmenense</name>
    <dbReference type="NCBI Taxonomy" id="2791981"/>
    <lineage>
        <taxon>Bacteria</taxon>
        <taxon>Pseudomonadati</taxon>
        <taxon>Pseudomonadota</taxon>
        <taxon>Alphaproteobacteria</taxon>
        <taxon>Sphingomonadales</taxon>
        <taxon>Sphingomonadaceae</taxon>
        <taxon>Novosphingobium</taxon>
    </lineage>
</organism>
<dbReference type="InterPro" id="IPR032676">
    <property type="entry name" value="YkuD_2"/>
</dbReference>
<dbReference type="EMBL" id="JADQDC010000006">
    <property type="protein sequence ID" value="MBF9151565.1"/>
    <property type="molecule type" value="Genomic_DNA"/>
</dbReference>
<dbReference type="PANTHER" id="PTHR38477:SF1">
    <property type="entry name" value="MUREIN L,D-TRANSPEPTIDASE CATALYTIC DOMAIN FAMILY PROTEIN"/>
    <property type="match status" value="1"/>
</dbReference>
<dbReference type="PROSITE" id="PS51318">
    <property type="entry name" value="TAT"/>
    <property type="match status" value="1"/>
</dbReference>
<dbReference type="Pfam" id="PF13645">
    <property type="entry name" value="YkuD_2"/>
    <property type="match status" value="1"/>
</dbReference>
<sequence length="211" mass="22227">MVPDRRQFLGAMVATLGSMAVSGQPALAVTPPKEPELSPFAQPTPPLLVQRAIAALDAHGAHIRHRDLVGLVDFGKASREARFHLVDIAGGKVVSSHLVSHGSGSDPANSGWVQRFSNAYGSNASSPGAFLTGVTYYGKHGRSRRLIGLEDANSAALERGIVIHAASYVSENLAATQGRIGRSQGCFAFSNSDIDGVLERLGEGRLLYAVK</sequence>
<dbReference type="Proteomes" id="UP000600799">
    <property type="component" value="Unassembled WGS sequence"/>
</dbReference>
<evidence type="ECO:0000313" key="1">
    <source>
        <dbReference type="EMBL" id="MBF9151565.1"/>
    </source>
</evidence>
<proteinExistence type="predicted"/>
<accession>A0ABS0HHR4</accession>
<name>A0ABS0HHR4_9SPHN</name>
<reference evidence="1 2" key="1">
    <citation type="submission" date="2020-11" db="EMBL/GenBank/DDBJ databases">
        <title>The genome sequence of Novosphingobium sp. 1Y9A.</title>
        <authorList>
            <person name="Liu Y."/>
        </authorList>
    </citation>
    <scope>NUCLEOTIDE SEQUENCE [LARGE SCALE GENOMIC DNA]</scope>
    <source>
        <strain evidence="1 2">1Y9A</strain>
    </source>
</reference>
<evidence type="ECO:0000313" key="2">
    <source>
        <dbReference type="Proteomes" id="UP000600799"/>
    </source>
</evidence>
<dbReference type="InterPro" id="IPR006311">
    <property type="entry name" value="TAT_signal"/>
</dbReference>
<keyword evidence="2" id="KW-1185">Reference proteome</keyword>
<protein>
    <submittedName>
        <fullName evidence="1">Murein L,D-transpeptidase catalytic domain family protein</fullName>
    </submittedName>
</protein>